<comment type="caution">
    <text evidence="1">The sequence shown here is derived from an EMBL/GenBank/DDBJ whole genome shotgun (WGS) entry which is preliminary data.</text>
</comment>
<evidence type="ECO:0000313" key="2">
    <source>
        <dbReference type="Proteomes" id="UP001152531"/>
    </source>
</evidence>
<accession>A0ACA9YDN2</accession>
<name>A0ACA9YDN2_9ASCO</name>
<dbReference type="EMBL" id="CALSDN010000013">
    <property type="protein sequence ID" value="CAH6723109.1"/>
    <property type="molecule type" value="Genomic_DNA"/>
</dbReference>
<proteinExistence type="predicted"/>
<keyword evidence="2" id="KW-1185">Reference proteome</keyword>
<gene>
    <name evidence="1" type="ORF">CLIB1444_13S00562</name>
</gene>
<organism evidence="1 2">
    <name type="scientific">[Candida] jaroonii</name>
    <dbReference type="NCBI Taxonomy" id="467808"/>
    <lineage>
        <taxon>Eukaryota</taxon>
        <taxon>Fungi</taxon>
        <taxon>Dikarya</taxon>
        <taxon>Ascomycota</taxon>
        <taxon>Saccharomycotina</taxon>
        <taxon>Pichiomycetes</taxon>
        <taxon>Debaryomycetaceae</taxon>
        <taxon>Yamadazyma</taxon>
    </lineage>
</organism>
<reference evidence="1" key="1">
    <citation type="submission" date="2022-06" db="EMBL/GenBank/DDBJ databases">
        <authorList>
            <person name="Legras J.-L."/>
            <person name="Devillers H."/>
            <person name="Grondin C."/>
        </authorList>
    </citation>
    <scope>NUCLEOTIDE SEQUENCE</scope>
    <source>
        <strain evidence="1">CLIB 1444</strain>
    </source>
</reference>
<evidence type="ECO:0000313" key="1">
    <source>
        <dbReference type="EMBL" id="CAH6723109.1"/>
    </source>
</evidence>
<dbReference type="Proteomes" id="UP001152531">
    <property type="component" value="Unassembled WGS sequence"/>
</dbReference>
<protein>
    <submittedName>
        <fullName evidence="1">Tyrosine-protein phosphatase 2</fullName>
    </submittedName>
</protein>
<sequence>MATFISNDYFIPKGSQSKSTDDEKKSIQIPELKVSGISSVKFQKSPKSPIFSSSVFKDLPVEPINYNDIPQFSNNIIIDIRCFNHYITSRIKNSINICLPSTLLKRPSYNLPQILNSIKIDQVTKDILLDQSVNILFYDDNSNENQISFQLFQTITKFLNYNKNFSVYYLNHGFNINKIDSNLIDHQLSPISPVGNQKGKFPDFNLNLHSKSENSLPSLLSGFQLPSSSTSSQKFLSSMKNVPKLNLENVKSDLHNYNYDFKFVKLPISDEKLSSLPIWLKQIFLKDNAINSSNEILKLLNVKFNKIEYNEQMRLKLAINDQLTCNCNCTPSTLCPSCDGINYKIPKGIEYGLKNRYKNIFPFEHSRVRLKNDNSPLDLTPIEYPNHNNHDYLSCNHGLPNDADDYFNGNFIEYNKISNYKYIATQNPLSSTYYDFWKMVWHHTNLIVCLNNQNDFVQVKYFDNQQIKDISIELQEIKSFENFNLRILKLSRKNNSKLIYHLEYKDWPDFGVPDINSILSFIKFKNNLIKQFNLNKSSLVHCSAGCGRTGCFITIDSIIDLFNNYNSSSLDKFNPLDEVDLVYKSIQFQRSQRVSMVQNFDQYIVCYDTILNYLMTND</sequence>